<dbReference type="Gene3D" id="1.20.1560.10">
    <property type="entry name" value="ABC transporter type 1, transmembrane domain"/>
    <property type="match status" value="1"/>
</dbReference>
<feature type="transmembrane region" description="Helical" evidence="7">
    <location>
        <begin position="82"/>
        <end position="108"/>
    </location>
</feature>
<reference evidence="10" key="1">
    <citation type="journal article" date="2014" name="Int. J. Syst. Evol. Microbiol.">
        <title>Complete genome sequence of Corynebacterium casei LMG S-19264T (=DSM 44701T), isolated from a smear-ripened cheese.</title>
        <authorList>
            <consortium name="US DOE Joint Genome Institute (JGI-PGF)"/>
            <person name="Walter F."/>
            <person name="Albersmeier A."/>
            <person name="Kalinowski J."/>
            <person name="Ruckert C."/>
        </authorList>
    </citation>
    <scope>NUCLEOTIDE SEQUENCE</scope>
    <source>
        <strain evidence="10">KCTC 32296</strain>
    </source>
</reference>
<dbReference type="GO" id="GO:0034040">
    <property type="term" value="F:ATPase-coupled lipid transmembrane transporter activity"/>
    <property type="evidence" value="ECO:0007669"/>
    <property type="project" value="TreeGrafter"/>
</dbReference>
<dbReference type="SMART" id="SM00382">
    <property type="entry name" value="AAA"/>
    <property type="match status" value="1"/>
</dbReference>
<feature type="domain" description="ABC transporter" evidence="8">
    <location>
        <begin position="369"/>
        <end position="586"/>
    </location>
</feature>
<evidence type="ECO:0000256" key="4">
    <source>
        <dbReference type="ARBA" id="ARBA00022840"/>
    </source>
</evidence>
<keyword evidence="6 7" id="KW-0472">Membrane</keyword>
<dbReference type="InterPro" id="IPR003439">
    <property type="entry name" value="ABC_transporter-like_ATP-bd"/>
</dbReference>
<comment type="subcellular location">
    <subcellularLocation>
        <location evidence="1">Cell membrane</location>
        <topology evidence="1">Multi-pass membrane protein</topology>
    </subcellularLocation>
</comment>
<dbReference type="PROSITE" id="PS50929">
    <property type="entry name" value="ABC_TM1F"/>
    <property type="match status" value="1"/>
</dbReference>
<feature type="domain" description="ABC transmembrane type-1" evidence="9">
    <location>
        <begin position="35"/>
        <end position="298"/>
    </location>
</feature>
<dbReference type="InterPro" id="IPR036640">
    <property type="entry name" value="ABC1_TM_sf"/>
</dbReference>
<dbReference type="GO" id="GO:0005886">
    <property type="term" value="C:plasma membrane"/>
    <property type="evidence" value="ECO:0007669"/>
    <property type="project" value="UniProtKB-SubCell"/>
</dbReference>
<feature type="transmembrane region" description="Helical" evidence="7">
    <location>
        <begin position="35"/>
        <end position="62"/>
    </location>
</feature>
<evidence type="ECO:0000256" key="5">
    <source>
        <dbReference type="ARBA" id="ARBA00022989"/>
    </source>
</evidence>
<dbReference type="EMBL" id="BMZB01000001">
    <property type="protein sequence ID" value="GGZ26065.1"/>
    <property type="molecule type" value="Genomic_DNA"/>
</dbReference>
<dbReference type="GO" id="GO:0005524">
    <property type="term" value="F:ATP binding"/>
    <property type="evidence" value="ECO:0007669"/>
    <property type="project" value="UniProtKB-KW"/>
</dbReference>
<keyword evidence="11" id="KW-1185">Reference proteome</keyword>
<dbReference type="SUPFAM" id="SSF90123">
    <property type="entry name" value="ABC transporter transmembrane region"/>
    <property type="match status" value="1"/>
</dbReference>
<dbReference type="PROSITE" id="PS00211">
    <property type="entry name" value="ABC_TRANSPORTER_1"/>
    <property type="match status" value="1"/>
</dbReference>
<evidence type="ECO:0000256" key="2">
    <source>
        <dbReference type="ARBA" id="ARBA00022692"/>
    </source>
</evidence>
<evidence type="ECO:0000256" key="7">
    <source>
        <dbReference type="SAM" id="Phobius"/>
    </source>
</evidence>
<dbReference type="InterPro" id="IPR011527">
    <property type="entry name" value="ABC1_TM_dom"/>
</dbReference>
<keyword evidence="5 7" id="KW-1133">Transmembrane helix</keyword>
<dbReference type="AlphaFoldDB" id="A0A918PZR9"/>
<dbReference type="CDD" id="cd07346">
    <property type="entry name" value="ABC_6TM_exporters"/>
    <property type="match status" value="1"/>
</dbReference>
<comment type="caution">
    <text evidence="10">The sequence shown here is derived from an EMBL/GenBank/DDBJ whole genome shotgun (WGS) entry which is preliminary data.</text>
</comment>
<dbReference type="Pfam" id="PF00664">
    <property type="entry name" value="ABC_membrane"/>
    <property type="match status" value="1"/>
</dbReference>
<dbReference type="PROSITE" id="PS50893">
    <property type="entry name" value="ABC_TRANSPORTER_2"/>
    <property type="match status" value="1"/>
</dbReference>
<keyword evidence="2 7" id="KW-0812">Transmembrane</keyword>
<evidence type="ECO:0000259" key="9">
    <source>
        <dbReference type="PROSITE" id="PS50929"/>
    </source>
</evidence>
<feature type="transmembrane region" description="Helical" evidence="7">
    <location>
        <begin position="164"/>
        <end position="184"/>
    </location>
</feature>
<dbReference type="Proteomes" id="UP000662572">
    <property type="component" value="Unassembled WGS sequence"/>
</dbReference>
<dbReference type="InterPro" id="IPR017871">
    <property type="entry name" value="ABC_transporter-like_CS"/>
</dbReference>
<dbReference type="Gene3D" id="3.40.50.300">
    <property type="entry name" value="P-loop containing nucleotide triphosphate hydrolases"/>
    <property type="match status" value="1"/>
</dbReference>
<evidence type="ECO:0000256" key="6">
    <source>
        <dbReference type="ARBA" id="ARBA00023136"/>
    </source>
</evidence>
<dbReference type="SUPFAM" id="SSF52540">
    <property type="entry name" value="P-loop containing nucleoside triphosphate hydrolases"/>
    <property type="match status" value="1"/>
</dbReference>
<dbReference type="PANTHER" id="PTHR24221">
    <property type="entry name" value="ATP-BINDING CASSETTE SUB-FAMILY B"/>
    <property type="match status" value="1"/>
</dbReference>
<organism evidence="10 11">
    <name type="scientific">Asticcacaulis endophyticus</name>
    <dbReference type="NCBI Taxonomy" id="1395890"/>
    <lineage>
        <taxon>Bacteria</taxon>
        <taxon>Pseudomonadati</taxon>
        <taxon>Pseudomonadota</taxon>
        <taxon>Alphaproteobacteria</taxon>
        <taxon>Caulobacterales</taxon>
        <taxon>Caulobacteraceae</taxon>
        <taxon>Asticcacaulis</taxon>
    </lineage>
</organism>
<dbReference type="InterPro" id="IPR003593">
    <property type="entry name" value="AAA+_ATPase"/>
</dbReference>
<evidence type="ECO:0000256" key="1">
    <source>
        <dbReference type="ARBA" id="ARBA00004651"/>
    </source>
</evidence>
<dbReference type="GO" id="GO:0140359">
    <property type="term" value="F:ABC-type transporter activity"/>
    <property type="evidence" value="ECO:0007669"/>
    <property type="project" value="InterPro"/>
</dbReference>
<dbReference type="InterPro" id="IPR039421">
    <property type="entry name" value="Type_1_exporter"/>
</dbReference>
<evidence type="ECO:0000259" key="8">
    <source>
        <dbReference type="PROSITE" id="PS50893"/>
    </source>
</evidence>
<dbReference type="GO" id="GO:0016887">
    <property type="term" value="F:ATP hydrolysis activity"/>
    <property type="evidence" value="ECO:0007669"/>
    <property type="project" value="InterPro"/>
</dbReference>
<reference evidence="10" key="2">
    <citation type="submission" date="2020-09" db="EMBL/GenBank/DDBJ databases">
        <authorList>
            <person name="Sun Q."/>
            <person name="Kim S."/>
        </authorList>
    </citation>
    <scope>NUCLEOTIDE SEQUENCE</scope>
    <source>
        <strain evidence="10">KCTC 32296</strain>
    </source>
</reference>
<gene>
    <name evidence="10" type="ORF">GCM10011273_09400</name>
</gene>
<dbReference type="Pfam" id="PF00005">
    <property type="entry name" value="ABC_tran"/>
    <property type="match status" value="1"/>
</dbReference>
<protein>
    <submittedName>
        <fullName evidence="10">ABC transporter ATP-binding protein</fullName>
    </submittedName>
</protein>
<proteinExistence type="predicted"/>
<accession>A0A918PZR9</accession>
<evidence type="ECO:0000256" key="3">
    <source>
        <dbReference type="ARBA" id="ARBA00022741"/>
    </source>
</evidence>
<evidence type="ECO:0000313" key="11">
    <source>
        <dbReference type="Proteomes" id="UP000662572"/>
    </source>
</evidence>
<feature type="transmembrane region" description="Helical" evidence="7">
    <location>
        <begin position="272"/>
        <end position="293"/>
    </location>
</feature>
<sequence length="586" mass="63641">MADTRDSPIKSGLKTWQRCRSLAAYVLSVSRKRSILSVVFLILGSFSEGVSLLLLLPLLQFISAQGTGTVLDLPTGPLAPVLGASFQIELWLILAIFVAVVTIGALFARFKNIYMSALLVDTVNRLRIDLFASISKARWSAVARKRTADLDHVLTGDIDRVQTATASLFLLIQNAVFLCAYMLLSLMISWQMTAIAAVAGALVFVALRPIRKQGAIFGDKLTTERQRQYRTISDFLAGLKVTKSFNAEPRYIAELNGTLERMRGDLMRYTRINSLGTTLFQILSAVMVCVFIYVAYAVYAMPFSRIIVLLVIFMRLSPRFTGTQDHLQNAIINLPAFETMQRVKADCDAAVEIPQAATTLSPSGLKHSLDFEAVSFAYGDHLAVDAVSFSLPARQITAIVGPSGGGKSTMADLVMGLLMPDSGRILIDGVALEAAHGPSWRTHIAYVPQETYLLSATVAENLKIAAPHATVDDMWHALRQAQAAAFIERLPQGLDTPVGDGGIKLSGGERQRVALARALLRQPALLILDESTSALDRENTQGILSTIDSLRGQMTVLLITHNPVVVEYADKVITVEGGRVSGHGDG</sequence>
<keyword evidence="3" id="KW-0547">Nucleotide-binding</keyword>
<dbReference type="PANTHER" id="PTHR24221:SF654">
    <property type="entry name" value="ATP-BINDING CASSETTE SUB-FAMILY B MEMBER 6"/>
    <property type="match status" value="1"/>
</dbReference>
<dbReference type="InterPro" id="IPR027417">
    <property type="entry name" value="P-loop_NTPase"/>
</dbReference>
<evidence type="ECO:0000313" key="10">
    <source>
        <dbReference type="EMBL" id="GGZ26065.1"/>
    </source>
</evidence>
<feature type="transmembrane region" description="Helical" evidence="7">
    <location>
        <begin position="190"/>
        <end position="207"/>
    </location>
</feature>
<name>A0A918PZR9_9CAUL</name>
<keyword evidence="4 10" id="KW-0067">ATP-binding</keyword>